<sequence length="62" mass="7310">MELENIILSSIFISGIIELIIKYFIRNRNESKKTNPPNVLNNLFFISITQSHFTIFIIIFFC</sequence>
<reference evidence="2" key="1">
    <citation type="submission" date="2008-02" db="EMBL/GenBank/DDBJ databases">
        <title>Complete sequence of Yersinia pseudotuberculosis YPIII.</title>
        <authorList>
            <consortium name="US DOE Joint Genome Institute"/>
            <person name="Challacombe J.F."/>
            <person name="Bruce D."/>
            <person name="Detter J.C."/>
            <person name="Green L."/>
            <person name="Land M."/>
            <person name="Munk C."/>
            <person name="Lindler L.E."/>
            <person name="Nikolich M.P."/>
            <person name="Brettin T."/>
        </authorList>
    </citation>
    <scope>NUCLEOTIDE SEQUENCE</scope>
    <source>
        <strain evidence="2">YPIII</strain>
    </source>
</reference>
<evidence type="ECO:0000313" key="2">
    <source>
        <dbReference type="EMBL" id="ACA67604.1"/>
    </source>
</evidence>
<protein>
    <submittedName>
        <fullName evidence="2">Uncharacterized protein</fullName>
    </submittedName>
</protein>
<dbReference type="KEGG" id="ypy:YPK_1306"/>
<dbReference type="PATRIC" id="fig|502800.11.peg.1941"/>
<accession>A0A0H3B228</accession>
<keyword evidence="1" id="KW-1133">Transmembrane helix</keyword>
<keyword evidence="1" id="KW-0812">Transmembrane</keyword>
<feature type="transmembrane region" description="Helical" evidence="1">
    <location>
        <begin position="37"/>
        <end position="61"/>
    </location>
</feature>
<proteinExistence type="predicted"/>
<feature type="transmembrane region" description="Helical" evidence="1">
    <location>
        <begin position="6"/>
        <end position="25"/>
    </location>
</feature>
<dbReference type="EMBL" id="CP000950">
    <property type="protein sequence ID" value="ACA67604.1"/>
    <property type="molecule type" value="Genomic_DNA"/>
</dbReference>
<gene>
    <name evidence="2" type="ordered locus">YPK_1306</name>
</gene>
<name>A0A0H3B228_YERPY</name>
<keyword evidence="1" id="KW-0472">Membrane</keyword>
<organism evidence="2">
    <name type="scientific">Yersinia pseudotuberculosis serotype O:3 (strain YPIII)</name>
    <dbReference type="NCBI Taxonomy" id="502800"/>
    <lineage>
        <taxon>Bacteria</taxon>
        <taxon>Pseudomonadati</taxon>
        <taxon>Pseudomonadota</taxon>
        <taxon>Gammaproteobacteria</taxon>
        <taxon>Enterobacterales</taxon>
        <taxon>Yersiniaceae</taxon>
        <taxon>Yersinia</taxon>
    </lineage>
</organism>
<dbReference type="AlphaFoldDB" id="A0A0H3B228"/>
<evidence type="ECO:0000256" key="1">
    <source>
        <dbReference type="SAM" id="Phobius"/>
    </source>
</evidence>